<keyword evidence="2" id="KW-1185">Reference proteome</keyword>
<comment type="caution">
    <text evidence="1">The sequence shown here is derived from an EMBL/GenBank/DDBJ whole genome shotgun (WGS) entry which is preliminary data.</text>
</comment>
<accession>A0A7J8TWB3</accession>
<sequence>MGLDLGFTTVEIEDDALSGVFKYASSNTGNVKKWSGSSTCDGGFETKETLEYERRSTYFCRRG</sequence>
<dbReference type="AlphaFoldDB" id="A0A7J8TWB3"/>
<dbReference type="EMBL" id="JABFAB010000002">
    <property type="protein sequence ID" value="MBA0642516.1"/>
    <property type="molecule type" value="Genomic_DNA"/>
</dbReference>
<protein>
    <submittedName>
        <fullName evidence="1">Uncharacterized protein</fullName>
    </submittedName>
</protein>
<proteinExistence type="predicted"/>
<evidence type="ECO:0000313" key="1">
    <source>
        <dbReference type="EMBL" id="MBA0642516.1"/>
    </source>
</evidence>
<reference evidence="1 2" key="1">
    <citation type="journal article" date="2019" name="Genome Biol. Evol.">
        <title>Insights into the evolution of the New World diploid cottons (Gossypium, subgenus Houzingenia) based on genome sequencing.</title>
        <authorList>
            <person name="Grover C.E."/>
            <person name="Arick M.A. 2nd"/>
            <person name="Thrash A."/>
            <person name="Conover J.L."/>
            <person name="Sanders W.S."/>
            <person name="Peterson D.G."/>
            <person name="Frelichowski J.E."/>
            <person name="Scheffler J.A."/>
            <person name="Scheffler B.E."/>
            <person name="Wendel J.F."/>
        </authorList>
    </citation>
    <scope>NUCLEOTIDE SEQUENCE [LARGE SCALE GENOMIC DNA]</scope>
    <source>
        <strain evidence="1">57</strain>
        <tissue evidence="1">Leaf</tissue>
    </source>
</reference>
<organism evidence="1 2">
    <name type="scientific">Gossypium klotzschianum</name>
    <dbReference type="NCBI Taxonomy" id="34286"/>
    <lineage>
        <taxon>Eukaryota</taxon>
        <taxon>Viridiplantae</taxon>
        <taxon>Streptophyta</taxon>
        <taxon>Embryophyta</taxon>
        <taxon>Tracheophyta</taxon>
        <taxon>Spermatophyta</taxon>
        <taxon>Magnoliopsida</taxon>
        <taxon>eudicotyledons</taxon>
        <taxon>Gunneridae</taxon>
        <taxon>Pentapetalae</taxon>
        <taxon>rosids</taxon>
        <taxon>malvids</taxon>
        <taxon>Malvales</taxon>
        <taxon>Malvaceae</taxon>
        <taxon>Malvoideae</taxon>
        <taxon>Gossypium</taxon>
    </lineage>
</organism>
<feature type="non-terminal residue" evidence="1">
    <location>
        <position position="63"/>
    </location>
</feature>
<evidence type="ECO:0000313" key="2">
    <source>
        <dbReference type="Proteomes" id="UP000593573"/>
    </source>
</evidence>
<dbReference type="Proteomes" id="UP000593573">
    <property type="component" value="Unassembled WGS sequence"/>
</dbReference>
<name>A0A7J8TWB3_9ROSI</name>
<gene>
    <name evidence="1" type="ORF">Goklo_026890</name>
</gene>